<dbReference type="EC" id="6.2.1.26" evidence="3"/>
<keyword evidence="3" id="KW-0436">Ligase</keyword>
<dbReference type="Pfam" id="PF00501">
    <property type="entry name" value="AMP-binding"/>
    <property type="match status" value="1"/>
</dbReference>
<gene>
    <name evidence="3" type="primary">menE</name>
    <name evidence="3" type="ORF">CUROG_09095</name>
</gene>
<keyword evidence="4" id="KW-1185">Reference proteome</keyword>
<evidence type="ECO:0000313" key="3">
    <source>
        <dbReference type="EMBL" id="QFQ03163.1"/>
    </source>
</evidence>
<dbReference type="GO" id="GO:0008756">
    <property type="term" value="F:o-succinylbenzoate-CoA ligase activity"/>
    <property type="evidence" value="ECO:0007669"/>
    <property type="project" value="UniProtKB-EC"/>
</dbReference>
<dbReference type="AlphaFoldDB" id="A0A5J6ZBR0"/>
<sequence>MSTALRTVIADPSNLPPLIAALAEVLEGSQSYLPLPPASTPAATVANEDLASLMRAGTEIMPGTLIACTSGSTGTPKGALLTASNLRSSGEATAAYLQETFGSKPGAWLLTLPPHHIAGLQVILRSISAGCTPLVASHLVDSAPFTVESFIADTERLQQAYPDRDLYTSLVPTQLERLAANPGTPQRTAALEALASYSAILVGGAASRTELIDSLRAQGIHLTLTYGSSETAGGMVYDGHPLPGASVTIEDPDDTGRGRVILSGPMVARGYRNAPGSPAFPLAGTFVTSDLGTMTDAALSILGRADGAINSAGYKVLPEDVERAVHATLPEVTLADGSTVPTQTLCATGIEDPQFGQAIALAIEGGVEEKDGHHKPTDITTQVRDALRGRVTKHLIPQRAVLVSQLPTSGPGKINRKEVAKIFQQ</sequence>
<dbReference type="InterPro" id="IPR042099">
    <property type="entry name" value="ANL_N_sf"/>
</dbReference>
<dbReference type="InterPro" id="IPR045851">
    <property type="entry name" value="AMP-bd_C_sf"/>
</dbReference>
<dbReference type="GO" id="GO:0006631">
    <property type="term" value="P:fatty acid metabolic process"/>
    <property type="evidence" value="ECO:0007669"/>
    <property type="project" value="TreeGrafter"/>
</dbReference>
<comment type="similarity">
    <text evidence="1">Belongs to the ATP-dependent AMP-binding enzyme family.</text>
</comment>
<proteinExistence type="inferred from homology"/>
<accession>A0A5J6ZBR0</accession>
<feature type="domain" description="AMP-dependent synthetase/ligase" evidence="2">
    <location>
        <begin position="68"/>
        <end position="271"/>
    </location>
</feature>
<dbReference type="GO" id="GO:0031956">
    <property type="term" value="F:medium-chain fatty acid-CoA ligase activity"/>
    <property type="evidence" value="ECO:0007669"/>
    <property type="project" value="TreeGrafter"/>
</dbReference>
<dbReference type="Gene3D" id="3.30.300.30">
    <property type="match status" value="1"/>
</dbReference>
<reference evidence="4" key="1">
    <citation type="submission" date="2019-10" db="EMBL/GenBank/DDBJ databases">
        <title>Complete genome sequence of Corynebacterium urogenitalis DSM 108747, isolated from the genital tract of a cow.</title>
        <authorList>
            <person name="Ruckert C."/>
            <person name="Ballas P."/>
            <person name="Wagener K."/>
            <person name="Drillich M."/>
            <person name="Kaempfer P."/>
            <person name="Busse H.-J."/>
            <person name="Ehling-Schulz M."/>
        </authorList>
    </citation>
    <scope>NUCLEOTIDE SEQUENCE [LARGE SCALE GENOMIC DNA]</scope>
    <source>
        <strain evidence="4">LMM 1652</strain>
    </source>
</reference>
<protein>
    <submittedName>
        <fullName evidence="3">2-succinylbenzoate--CoA ligase</fullName>
        <ecNumber evidence="3">6.2.1.26</ecNumber>
    </submittedName>
</protein>
<dbReference type="PANTHER" id="PTHR43201">
    <property type="entry name" value="ACYL-COA SYNTHETASE"/>
    <property type="match status" value="1"/>
</dbReference>
<dbReference type="OrthoDB" id="9803968at2"/>
<dbReference type="SUPFAM" id="SSF56801">
    <property type="entry name" value="Acetyl-CoA synthetase-like"/>
    <property type="match status" value="1"/>
</dbReference>
<dbReference type="Gene3D" id="3.40.50.12780">
    <property type="entry name" value="N-terminal domain of ligase-like"/>
    <property type="match status" value="1"/>
</dbReference>
<organism evidence="3 4">
    <name type="scientific">Corynebacterium urogenitale</name>
    <dbReference type="NCBI Taxonomy" id="2487892"/>
    <lineage>
        <taxon>Bacteria</taxon>
        <taxon>Bacillati</taxon>
        <taxon>Actinomycetota</taxon>
        <taxon>Actinomycetes</taxon>
        <taxon>Mycobacteriales</taxon>
        <taxon>Corynebacteriaceae</taxon>
        <taxon>Corynebacterium</taxon>
    </lineage>
</organism>
<evidence type="ECO:0000256" key="1">
    <source>
        <dbReference type="ARBA" id="ARBA00006432"/>
    </source>
</evidence>
<dbReference type="Proteomes" id="UP000326711">
    <property type="component" value="Chromosome"/>
</dbReference>
<dbReference type="KEGG" id="cuo:CUROG_09095"/>
<evidence type="ECO:0000259" key="2">
    <source>
        <dbReference type="Pfam" id="PF00501"/>
    </source>
</evidence>
<dbReference type="EMBL" id="CP045032">
    <property type="protein sequence ID" value="QFQ03163.1"/>
    <property type="molecule type" value="Genomic_DNA"/>
</dbReference>
<name>A0A5J6ZBR0_9CORY</name>
<dbReference type="InterPro" id="IPR000873">
    <property type="entry name" value="AMP-dep_synth/lig_dom"/>
</dbReference>
<dbReference type="RefSeq" id="WP_151903440.1">
    <property type="nucleotide sequence ID" value="NZ_CP045032.1"/>
</dbReference>
<evidence type="ECO:0000313" key="4">
    <source>
        <dbReference type="Proteomes" id="UP000326711"/>
    </source>
</evidence>
<dbReference type="PANTHER" id="PTHR43201:SF8">
    <property type="entry name" value="ACYL-COA SYNTHETASE FAMILY MEMBER 3"/>
    <property type="match status" value="1"/>
</dbReference>